<evidence type="ECO:0000313" key="2">
    <source>
        <dbReference type="Proteomes" id="UP001229421"/>
    </source>
</evidence>
<comment type="caution">
    <text evidence="1">The sequence shown here is derived from an EMBL/GenBank/DDBJ whole genome shotgun (WGS) entry which is preliminary data.</text>
</comment>
<name>A0AAD8JXZ8_TARER</name>
<gene>
    <name evidence="1" type="ORF">QVD17_38081</name>
</gene>
<sequence length="125" mass="13987">MQSSSSSSSATKEPNNAFKFVSKLSTFAFNSTANRLNLDGCPSILSNFVQYDRKTIGGFRAGGRRKKQFKIMGSLSSGSRGGSSVNNKLFNELFIGELRYDQIRWIKNEVGIYRLQGCEAMRLPW</sequence>
<keyword evidence="2" id="KW-1185">Reference proteome</keyword>
<dbReference type="Proteomes" id="UP001229421">
    <property type="component" value="Unassembled WGS sequence"/>
</dbReference>
<dbReference type="EMBL" id="JAUHHV010000010">
    <property type="protein sequence ID" value="KAK1411531.1"/>
    <property type="molecule type" value="Genomic_DNA"/>
</dbReference>
<reference evidence="1" key="1">
    <citation type="journal article" date="2023" name="bioRxiv">
        <title>Improved chromosome-level genome assembly for marigold (Tagetes erecta).</title>
        <authorList>
            <person name="Jiang F."/>
            <person name="Yuan L."/>
            <person name="Wang S."/>
            <person name="Wang H."/>
            <person name="Xu D."/>
            <person name="Wang A."/>
            <person name="Fan W."/>
        </authorList>
    </citation>
    <scope>NUCLEOTIDE SEQUENCE</scope>
    <source>
        <strain evidence="1">WSJ</strain>
        <tissue evidence="1">Leaf</tissue>
    </source>
</reference>
<organism evidence="1 2">
    <name type="scientific">Tagetes erecta</name>
    <name type="common">African marigold</name>
    <dbReference type="NCBI Taxonomy" id="13708"/>
    <lineage>
        <taxon>Eukaryota</taxon>
        <taxon>Viridiplantae</taxon>
        <taxon>Streptophyta</taxon>
        <taxon>Embryophyta</taxon>
        <taxon>Tracheophyta</taxon>
        <taxon>Spermatophyta</taxon>
        <taxon>Magnoliopsida</taxon>
        <taxon>eudicotyledons</taxon>
        <taxon>Gunneridae</taxon>
        <taxon>Pentapetalae</taxon>
        <taxon>asterids</taxon>
        <taxon>campanulids</taxon>
        <taxon>Asterales</taxon>
        <taxon>Asteraceae</taxon>
        <taxon>Asteroideae</taxon>
        <taxon>Heliantheae alliance</taxon>
        <taxon>Tageteae</taxon>
        <taxon>Tagetes</taxon>
    </lineage>
</organism>
<protein>
    <submittedName>
        <fullName evidence="1">Uncharacterized protein</fullName>
    </submittedName>
</protein>
<evidence type="ECO:0000313" key="1">
    <source>
        <dbReference type="EMBL" id="KAK1411531.1"/>
    </source>
</evidence>
<proteinExistence type="predicted"/>
<dbReference type="AlphaFoldDB" id="A0AAD8JXZ8"/>
<accession>A0AAD8JXZ8</accession>